<dbReference type="InterPro" id="IPR002048">
    <property type="entry name" value="EF_hand_dom"/>
</dbReference>
<dbReference type="InterPro" id="IPR011992">
    <property type="entry name" value="EF-hand-dom_pair"/>
</dbReference>
<dbReference type="EMBL" id="SJPS01000003">
    <property type="protein sequence ID" value="TWU27748.1"/>
    <property type="molecule type" value="Genomic_DNA"/>
</dbReference>
<dbReference type="GO" id="GO:0005509">
    <property type="term" value="F:calcium ion binding"/>
    <property type="evidence" value="ECO:0007669"/>
    <property type="project" value="InterPro"/>
</dbReference>
<comment type="caution">
    <text evidence="3">The sequence shown here is derived from an EMBL/GenBank/DDBJ whole genome shotgun (WGS) entry which is preliminary data.</text>
</comment>
<organism evidence="3 4">
    <name type="scientific">Bythopirellula polymerisocia</name>
    <dbReference type="NCBI Taxonomy" id="2528003"/>
    <lineage>
        <taxon>Bacteria</taxon>
        <taxon>Pseudomonadati</taxon>
        <taxon>Planctomycetota</taxon>
        <taxon>Planctomycetia</taxon>
        <taxon>Pirellulales</taxon>
        <taxon>Lacipirellulaceae</taxon>
        <taxon>Bythopirellula</taxon>
    </lineage>
</organism>
<keyword evidence="4" id="KW-1185">Reference proteome</keyword>
<dbReference type="Gene3D" id="1.10.238.10">
    <property type="entry name" value="EF-hand"/>
    <property type="match status" value="1"/>
</dbReference>
<sequence precursor="true">MSALCNRYLLILLLVAPLLSCGDTGAIKKPDIDPEASSAKAFELFDKNSDNLLTDEELKLAPGLAEGKSRADTDSNGALSAEELSTRIQTWNESIERLVCPELEVRFNGRIVPNAIVTFEPEPFLTDWLETKQTRTDDVGRCSPKISRELPGMNMGYYRVKVSLEVGGKERIPKEYNEQSQLGVEFCTDRPIEENYLIEIELGKSKRRR</sequence>
<dbReference type="PROSITE" id="PS00018">
    <property type="entry name" value="EF_HAND_1"/>
    <property type="match status" value="2"/>
</dbReference>
<dbReference type="AlphaFoldDB" id="A0A5C6CTM4"/>
<reference evidence="3 4" key="1">
    <citation type="submission" date="2019-02" db="EMBL/GenBank/DDBJ databases">
        <title>Deep-cultivation of Planctomycetes and their phenomic and genomic characterization uncovers novel biology.</title>
        <authorList>
            <person name="Wiegand S."/>
            <person name="Jogler M."/>
            <person name="Boedeker C."/>
            <person name="Pinto D."/>
            <person name="Vollmers J."/>
            <person name="Rivas-Marin E."/>
            <person name="Kohn T."/>
            <person name="Peeters S.H."/>
            <person name="Heuer A."/>
            <person name="Rast P."/>
            <person name="Oberbeckmann S."/>
            <person name="Bunk B."/>
            <person name="Jeske O."/>
            <person name="Meyerdierks A."/>
            <person name="Storesund J.E."/>
            <person name="Kallscheuer N."/>
            <person name="Luecker S."/>
            <person name="Lage O.M."/>
            <person name="Pohl T."/>
            <person name="Merkel B.J."/>
            <person name="Hornburger P."/>
            <person name="Mueller R.-W."/>
            <person name="Bruemmer F."/>
            <person name="Labrenz M."/>
            <person name="Spormann A.M."/>
            <person name="Op Den Camp H."/>
            <person name="Overmann J."/>
            <person name="Amann R."/>
            <person name="Jetten M.S.M."/>
            <person name="Mascher T."/>
            <person name="Medema M.H."/>
            <person name="Devos D.P."/>
            <person name="Kaster A.-K."/>
            <person name="Ovreas L."/>
            <person name="Rohde M."/>
            <person name="Galperin M.Y."/>
            <person name="Jogler C."/>
        </authorList>
    </citation>
    <scope>NUCLEOTIDE SEQUENCE [LARGE SCALE GENOMIC DNA]</scope>
    <source>
        <strain evidence="3 4">Pla144</strain>
    </source>
</reference>
<feature type="domain" description="EF-hand" evidence="2">
    <location>
        <begin position="33"/>
        <end position="68"/>
    </location>
</feature>
<dbReference type="SUPFAM" id="SSF47473">
    <property type="entry name" value="EF-hand"/>
    <property type="match status" value="1"/>
</dbReference>
<gene>
    <name evidence="3" type="ORF">Pla144_25250</name>
</gene>
<dbReference type="OrthoDB" id="273510at2"/>
<evidence type="ECO:0000256" key="1">
    <source>
        <dbReference type="SAM" id="SignalP"/>
    </source>
</evidence>
<evidence type="ECO:0000313" key="4">
    <source>
        <dbReference type="Proteomes" id="UP000318437"/>
    </source>
</evidence>
<proteinExistence type="predicted"/>
<name>A0A5C6CTM4_9BACT</name>
<dbReference type="Pfam" id="PF13202">
    <property type="entry name" value="EF-hand_5"/>
    <property type="match status" value="2"/>
</dbReference>
<dbReference type="Proteomes" id="UP000318437">
    <property type="component" value="Unassembled WGS sequence"/>
</dbReference>
<dbReference type="PROSITE" id="PS50222">
    <property type="entry name" value="EF_HAND_2"/>
    <property type="match status" value="1"/>
</dbReference>
<dbReference type="RefSeq" id="WP_146450912.1">
    <property type="nucleotide sequence ID" value="NZ_SJPS01000003.1"/>
</dbReference>
<evidence type="ECO:0000259" key="2">
    <source>
        <dbReference type="PROSITE" id="PS50222"/>
    </source>
</evidence>
<feature type="signal peptide" evidence="1">
    <location>
        <begin position="1"/>
        <end position="21"/>
    </location>
</feature>
<evidence type="ECO:0000313" key="3">
    <source>
        <dbReference type="EMBL" id="TWU27748.1"/>
    </source>
</evidence>
<accession>A0A5C6CTM4</accession>
<protein>
    <recommendedName>
        <fullName evidence="2">EF-hand domain-containing protein</fullName>
    </recommendedName>
</protein>
<feature type="chain" id="PRO_5022828590" description="EF-hand domain-containing protein" evidence="1">
    <location>
        <begin position="22"/>
        <end position="209"/>
    </location>
</feature>
<dbReference type="InterPro" id="IPR018247">
    <property type="entry name" value="EF_Hand_1_Ca_BS"/>
</dbReference>
<keyword evidence="1" id="KW-0732">Signal</keyword>